<dbReference type="InterPro" id="IPR014721">
    <property type="entry name" value="Ribsml_uS5_D2-typ_fold_subgr"/>
</dbReference>
<dbReference type="InterPro" id="IPR053859">
    <property type="entry name" value="MVD-like_N"/>
</dbReference>
<feature type="domain" description="Mvd1 C-terminal" evidence="1">
    <location>
        <begin position="180"/>
        <end position="298"/>
    </location>
</feature>
<dbReference type="EMBL" id="LNYX01000013">
    <property type="protein sequence ID" value="KTD64408.1"/>
    <property type="molecule type" value="Genomic_DNA"/>
</dbReference>
<keyword evidence="4" id="KW-1185">Reference proteome</keyword>
<dbReference type="SUPFAM" id="SSF55060">
    <property type="entry name" value="GHMP Kinase, C-terminal domain"/>
    <property type="match status" value="1"/>
</dbReference>
<dbReference type="AlphaFoldDB" id="A0A0W0Z5I6"/>
<dbReference type="Gene3D" id="3.30.230.10">
    <property type="match status" value="1"/>
</dbReference>
<dbReference type="OrthoDB" id="5498344at2"/>
<dbReference type="RefSeq" id="WP_058483148.1">
    <property type="nucleotide sequence ID" value="NZ_CAAAII010000005.1"/>
</dbReference>
<accession>A0A0W0Z5I6</accession>
<evidence type="ECO:0000313" key="3">
    <source>
        <dbReference type="EMBL" id="KTD64408.1"/>
    </source>
</evidence>
<dbReference type="PANTHER" id="PTHR10977">
    <property type="entry name" value="DIPHOSPHOMEVALONATE DECARBOXYLASE"/>
    <property type="match status" value="1"/>
</dbReference>
<reference evidence="3 4" key="1">
    <citation type="submission" date="2015-11" db="EMBL/GenBank/DDBJ databases">
        <title>Genomic analysis of 38 Legionella species identifies large and diverse effector repertoires.</title>
        <authorList>
            <person name="Burstein D."/>
            <person name="Amaro F."/>
            <person name="Zusman T."/>
            <person name="Lifshitz Z."/>
            <person name="Cohen O."/>
            <person name="Gilbert J.A."/>
            <person name="Pupko T."/>
            <person name="Shuman H.A."/>
            <person name="Segal G."/>
        </authorList>
    </citation>
    <scope>NUCLEOTIDE SEQUENCE [LARGE SCALE GENOMIC DNA]</scope>
    <source>
        <strain evidence="3 4">Mt.St.Helens-9</strain>
    </source>
</reference>
<dbReference type="InterPro" id="IPR041431">
    <property type="entry name" value="Mvd1_C"/>
</dbReference>
<evidence type="ECO:0000313" key="4">
    <source>
        <dbReference type="Proteomes" id="UP000054877"/>
    </source>
</evidence>
<dbReference type="PATRIC" id="fig|452.5.peg.1343"/>
<dbReference type="SUPFAM" id="SSF54211">
    <property type="entry name" value="Ribosomal protein S5 domain 2-like"/>
    <property type="match status" value="1"/>
</dbReference>
<feature type="domain" description="Diphosphomevalonate decarboxylase-like N-terminal" evidence="2">
    <location>
        <begin position="7"/>
        <end position="164"/>
    </location>
</feature>
<dbReference type="STRING" id="452.Lspi_1215"/>
<comment type="caution">
    <text evidence="3">The sequence shown here is derived from an EMBL/GenBank/DDBJ whole genome shotgun (WGS) entry which is preliminary data.</text>
</comment>
<dbReference type="Proteomes" id="UP000054877">
    <property type="component" value="Unassembled WGS sequence"/>
</dbReference>
<sequence length="315" mass="35897">MHWFAQAPANIALIKYMGKKDDRKNIPDNPSLSYTLNHLLSSVVLEPHSGKQDIWEPLHIPGATPFTLSPKAQQRYLNHLQFLKDHFQYSGSFVVRSTNNFPLGSGLASSASSFAALTKCTILALSELERFDPPSIKKQAELSRIGSGSSCRSFFSPWALWEENDVKGVDLPYNKLLHQVIIISHAEKSVPSSEAHQRIKSSPGYLERPHRATENLKVLLIALHNQDWENAYRICWREFHDMHQLFSSCSNPFSYMTEQSEELLRLIQKLWEKKGDGPIVTMDAGPNIHLLYRPEQSEMAKQFQHDNLVGNYDVL</sequence>
<gene>
    <name evidence="3" type="ORF">Lspi_1215</name>
</gene>
<dbReference type="Pfam" id="PF22700">
    <property type="entry name" value="MVD-like_N"/>
    <property type="match status" value="1"/>
</dbReference>
<proteinExistence type="predicted"/>
<organism evidence="3 4">
    <name type="scientific">Legionella spiritensis</name>
    <dbReference type="NCBI Taxonomy" id="452"/>
    <lineage>
        <taxon>Bacteria</taxon>
        <taxon>Pseudomonadati</taxon>
        <taxon>Pseudomonadota</taxon>
        <taxon>Gammaproteobacteria</taxon>
        <taxon>Legionellales</taxon>
        <taxon>Legionellaceae</taxon>
        <taxon>Legionella</taxon>
    </lineage>
</organism>
<evidence type="ECO:0000259" key="2">
    <source>
        <dbReference type="Pfam" id="PF22700"/>
    </source>
</evidence>
<name>A0A0W0Z5I6_LEGSP</name>
<protein>
    <submittedName>
        <fullName evidence="3">Mevalonate diphosphate decarboxylase</fullName>
    </submittedName>
</protein>
<dbReference type="InterPro" id="IPR036554">
    <property type="entry name" value="GHMP_kinase_C_sf"/>
</dbReference>
<evidence type="ECO:0000259" key="1">
    <source>
        <dbReference type="Pfam" id="PF18376"/>
    </source>
</evidence>
<dbReference type="PANTHER" id="PTHR10977:SF3">
    <property type="entry name" value="DIPHOSPHOMEVALONATE DECARBOXYLASE"/>
    <property type="match status" value="1"/>
</dbReference>
<dbReference type="Gene3D" id="3.30.70.890">
    <property type="entry name" value="GHMP kinase, C-terminal domain"/>
    <property type="match status" value="1"/>
</dbReference>
<dbReference type="InterPro" id="IPR020568">
    <property type="entry name" value="Ribosomal_Su5_D2-typ_SF"/>
</dbReference>
<dbReference type="Pfam" id="PF18376">
    <property type="entry name" value="MDD_C"/>
    <property type="match status" value="1"/>
</dbReference>